<dbReference type="GO" id="GO:0006749">
    <property type="term" value="P:glutathione metabolic process"/>
    <property type="evidence" value="ECO:0007669"/>
    <property type="project" value="TreeGrafter"/>
</dbReference>
<evidence type="ECO:0000313" key="3">
    <source>
        <dbReference type="Proteomes" id="UP000322981"/>
    </source>
</evidence>
<proteinExistence type="predicted"/>
<dbReference type="AlphaFoldDB" id="A0A5M8FMP3"/>
<dbReference type="GO" id="GO:0005829">
    <property type="term" value="C:cytosol"/>
    <property type="evidence" value="ECO:0007669"/>
    <property type="project" value="TreeGrafter"/>
</dbReference>
<reference evidence="2 3" key="1">
    <citation type="submission" date="2019-09" db="EMBL/GenBank/DDBJ databases">
        <title>Whole-genome sequence of the purple sulfur bacterium Thiohalocapsa marina DSM 19078.</title>
        <authorList>
            <person name="Kyndt J.A."/>
            <person name="Meyer T.E."/>
        </authorList>
    </citation>
    <scope>NUCLEOTIDE SEQUENCE [LARGE SCALE GENOMIC DNA]</scope>
    <source>
        <strain evidence="2 3">DSM 19078</strain>
    </source>
</reference>
<dbReference type="OrthoDB" id="9768323at2"/>
<comment type="caution">
    <text evidence="2">The sequence shown here is derived from an EMBL/GenBank/DDBJ whole genome shotgun (WGS) entry which is preliminary data.</text>
</comment>
<protein>
    <submittedName>
        <fullName evidence="2">Hydantoinase B/oxoprolinase family protein</fullName>
    </submittedName>
</protein>
<feature type="domain" description="Hydantoinase B/oxoprolinase" evidence="1">
    <location>
        <begin position="9"/>
        <end position="520"/>
    </location>
</feature>
<dbReference type="EMBL" id="VWXX01000006">
    <property type="protein sequence ID" value="KAA6186007.1"/>
    <property type="molecule type" value="Genomic_DNA"/>
</dbReference>
<organism evidence="2 3">
    <name type="scientific">Thiohalocapsa marina</name>
    <dbReference type="NCBI Taxonomy" id="424902"/>
    <lineage>
        <taxon>Bacteria</taxon>
        <taxon>Pseudomonadati</taxon>
        <taxon>Pseudomonadota</taxon>
        <taxon>Gammaproteobacteria</taxon>
        <taxon>Chromatiales</taxon>
        <taxon>Chromatiaceae</taxon>
        <taxon>Thiohalocapsa</taxon>
    </lineage>
</organism>
<evidence type="ECO:0000313" key="2">
    <source>
        <dbReference type="EMBL" id="KAA6186007.1"/>
    </source>
</evidence>
<name>A0A5M8FMP3_9GAMM</name>
<dbReference type="PANTHER" id="PTHR11365:SF23">
    <property type="entry name" value="HYPOTHETICAL 5-OXOPROLINASE (EUROFUNG)-RELATED"/>
    <property type="match status" value="1"/>
</dbReference>
<dbReference type="Proteomes" id="UP000322981">
    <property type="component" value="Unassembled WGS sequence"/>
</dbReference>
<evidence type="ECO:0000259" key="1">
    <source>
        <dbReference type="Pfam" id="PF02538"/>
    </source>
</evidence>
<dbReference type="InterPro" id="IPR045079">
    <property type="entry name" value="Oxoprolinase-like"/>
</dbReference>
<accession>A0A5M8FMP3</accession>
<dbReference type="Pfam" id="PF02538">
    <property type="entry name" value="Hydantoinase_B"/>
    <property type="match status" value="1"/>
</dbReference>
<dbReference type="RefSeq" id="WP_150091608.1">
    <property type="nucleotide sequence ID" value="NZ_JBFUOH010000134.1"/>
</dbReference>
<dbReference type="InterPro" id="IPR003692">
    <property type="entry name" value="Hydantoinase_B"/>
</dbReference>
<dbReference type="PANTHER" id="PTHR11365">
    <property type="entry name" value="5-OXOPROLINASE RELATED"/>
    <property type="match status" value="1"/>
</dbReference>
<keyword evidence="3" id="KW-1185">Reference proteome</keyword>
<dbReference type="GO" id="GO:0017168">
    <property type="term" value="F:5-oxoprolinase (ATP-hydrolyzing) activity"/>
    <property type="evidence" value="ECO:0007669"/>
    <property type="project" value="TreeGrafter"/>
</dbReference>
<gene>
    <name evidence="2" type="ORF">F2Q65_06465</name>
</gene>
<sequence length="527" mass="54761">MPAATDLNAVELSLFVSRLEAVCDEMGVVLRNAALSPNIRDRLDFSCAVFDADGALCAQAAHIPVHLGSMAHAMADLVARLDWAEGDMAIVNDPYLGGTHLPDVTLIAPVFADGERVAFVVNRAHHADIGAQSPGSMPISRTLDEEGVVIAPRHLLRRGALDEAALARITAATRNPRYARGDFLAQISANRAGVARVAGWLHRLGAEAFRAGLAALNDYGERLALSALAQIPDGRYAFTDLMDDDGQGNRDIAIQVALDVRGGRVDCDFSGTAPQVDGNINCPLAVAAAAVFYCFRCLMPAQTPACAGSLRPIRLYAPAGCLVNARRPAAVAAGNVETSTRIVDAVLGALAQTLPGRIPAASHGSMNNLAIGGQLDDGDGPAAWDYYETVGGGMGAGAEGGGLSGVQTHMTNTLNTPIEVIESRFPLRVLRYALRRGSGGAGRRPGGDGLVRELLCLAPAHATLIGERRRHAPWGLAGGAAGRPGGQWLDGRPLPGKVALDLAPGQRLTIKTPGGGGWGADGPDPNA</sequence>